<dbReference type="EMBL" id="JAIUJR010000004">
    <property type="protein sequence ID" value="MCA0132389.1"/>
    <property type="molecule type" value="Genomic_DNA"/>
</dbReference>
<comment type="caution">
    <text evidence="1">The sequence shown here is derived from an EMBL/GenBank/DDBJ whole genome shotgun (WGS) entry which is preliminary data.</text>
</comment>
<evidence type="ECO:0000313" key="1">
    <source>
        <dbReference type="EMBL" id="MCA0132389.1"/>
    </source>
</evidence>
<protein>
    <submittedName>
        <fullName evidence="1">Gliding motility-associated C-terminal domain-containing protein</fullName>
    </submittedName>
</protein>
<reference evidence="2" key="1">
    <citation type="submission" date="2023-07" db="EMBL/GenBank/DDBJ databases">
        <authorList>
            <person name="Yue Y."/>
        </authorList>
    </citation>
    <scope>NUCLEOTIDE SEQUENCE [LARGE SCALE GENOMIC DNA]</scope>
    <source>
        <strain evidence="2">D23</strain>
    </source>
</reference>
<keyword evidence="2" id="KW-1185">Reference proteome</keyword>
<organism evidence="1 2">
    <name type="scientific">Winogradskyella alexanderae</name>
    <dbReference type="NCBI Taxonomy" id="2877123"/>
    <lineage>
        <taxon>Bacteria</taxon>
        <taxon>Pseudomonadati</taxon>
        <taxon>Bacteroidota</taxon>
        <taxon>Flavobacteriia</taxon>
        <taxon>Flavobacteriales</taxon>
        <taxon>Flavobacteriaceae</taxon>
        <taxon>Winogradskyella</taxon>
    </lineage>
</organism>
<name>A0ABS7XSF0_9FLAO</name>
<evidence type="ECO:0000313" key="2">
    <source>
        <dbReference type="Proteomes" id="UP001198901"/>
    </source>
</evidence>
<accession>A0ABS7XSF0</accession>
<dbReference type="NCBIfam" id="TIGR04131">
    <property type="entry name" value="Bac_Flav_CTERM"/>
    <property type="match status" value="1"/>
</dbReference>
<proteinExistence type="predicted"/>
<sequence>MKRIFSILIIMSVGHSWSQSEFHNFGNLQIHDEGQIGFHVNLQNDGAFNQNLGLAGFYNSTESLFIYGTEIPKFFDMEVEVPNHLNLLINTEVENSLSYISGDIVTPRLSPSISLDFLGDSFYVLESDFQNTDGYASYDGSNEFSFPIGADNKLRPLITPVRTSNLKFSAAYFNEDPNFPSTFTEGFNTNNFEGILNVISDFEFWDFDGSNETIVTLTWEQSSGIDDLVSNLDELRVVGWHIADQEWKDLGNSSVSGSFLSGQISSFIFNPNEYEVITFGSLKTSDELEVYNLISPNGDGLNDVFVIDGITLFDNEVKIFNRWGNKVFETRNYQNDWNGFANTGRIFGKGEALPVGTYFYTVELKDENLNFAGWLYINY</sequence>
<gene>
    <name evidence="1" type="ORF">LBU54_07315</name>
</gene>
<dbReference type="Proteomes" id="UP001198901">
    <property type="component" value="Unassembled WGS sequence"/>
</dbReference>
<dbReference type="Pfam" id="PF13585">
    <property type="entry name" value="CHU_C"/>
    <property type="match status" value="1"/>
</dbReference>
<dbReference type="InterPro" id="IPR026341">
    <property type="entry name" value="T9SS_type_B"/>
</dbReference>
<dbReference type="RefSeq" id="WP_224527868.1">
    <property type="nucleotide sequence ID" value="NZ_JAIUJR010000004.1"/>
</dbReference>